<keyword evidence="3" id="KW-1003">Cell membrane</keyword>
<dbReference type="InterPro" id="IPR003439">
    <property type="entry name" value="ABC_transporter-like_ATP-bd"/>
</dbReference>
<accession>A0ABY0P3V9</accession>
<comment type="similarity">
    <text evidence="1">Belongs to the ABC transporter superfamily.</text>
</comment>
<dbReference type="SMART" id="SM00382">
    <property type="entry name" value="AAA"/>
    <property type="match status" value="1"/>
</dbReference>
<gene>
    <name evidence="10" type="ORF">SAMN05421844_104185</name>
</gene>
<dbReference type="RefSeq" id="WP_210184284.1">
    <property type="nucleotide sequence ID" value="NZ_FNBZ01000004.1"/>
</dbReference>
<evidence type="ECO:0000313" key="10">
    <source>
        <dbReference type="EMBL" id="SDG50194.1"/>
    </source>
</evidence>
<evidence type="ECO:0000256" key="8">
    <source>
        <dbReference type="ARBA" id="ARBA00023136"/>
    </source>
</evidence>
<dbReference type="PANTHER" id="PTHR43166">
    <property type="entry name" value="AMINO ACID IMPORT ATP-BINDING PROTEIN"/>
    <property type="match status" value="1"/>
</dbReference>
<dbReference type="EMBL" id="FNBZ01000004">
    <property type="protein sequence ID" value="SDG50194.1"/>
    <property type="molecule type" value="Genomic_DNA"/>
</dbReference>
<dbReference type="SMART" id="SM00930">
    <property type="entry name" value="NIL"/>
    <property type="match status" value="1"/>
</dbReference>
<dbReference type="InterPro" id="IPR050086">
    <property type="entry name" value="MetN_ABC_transporter-like"/>
</dbReference>
<dbReference type="PROSITE" id="PS50893">
    <property type="entry name" value="ABC_TRANSPORTER_2"/>
    <property type="match status" value="1"/>
</dbReference>
<evidence type="ECO:0000256" key="3">
    <source>
        <dbReference type="ARBA" id="ARBA00022475"/>
    </source>
</evidence>
<keyword evidence="11" id="KW-1185">Reference proteome</keyword>
<evidence type="ECO:0000256" key="6">
    <source>
        <dbReference type="ARBA" id="ARBA00022967"/>
    </source>
</evidence>
<proteinExistence type="inferred from homology"/>
<dbReference type="InterPro" id="IPR003593">
    <property type="entry name" value="AAA+_ATPase"/>
</dbReference>
<dbReference type="InterPro" id="IPR027417">
    <property type="entry name" value="P-loop_NTPase"/>
</dbReference>
<dbReference type="InterPro" id="IPR018449">
    <property type="entry name" value="NIL_domain"/>
</dbReference>
<reference evidence="10 11" key="1">
    <citation type="submission" date="2016-10" db="EMBL/GenBank/DDBJ databases">
        <authorList>
            <person name="Varghese N."/>
            <person name="Submissions S."/>
        </authorList>
    </citation>
    <scope>NUCLEOTIDE SEQUENCE [LARGE SCALE GENOMIC DNA]</scope>
    <source>
        <strain evidence="10 11">DSM 26672</strain>
    </source>
</reference>
<keyword evidence="6" id="KW-1278">Translocase</keyword>
<dbReference type="SUPFAM" id="SSF55021">
    <property type="entry name" value="ACT-like"/>
    <property type="match status" value="1"/>
</dbReference>
<dbReference type="Pfam" id="PF00005">
    <property type="entry name" value="ABC_tran"/>
    <property type="match status" value="1"/>
</dbReference>
<keyword evidence="2" id="KW-0813">Transport</keyword>
<keyword evidence="8" id="KW-0472">Membrane</keyword>
<keyword evidence="5 10" id="KW-0067">ATP-binding</keyword>
<protein>
    <submittedName>
        <fullName evidence="10">D-methionine transport system ATP-binding protein</fullName>
    </submittedName>
</protein>
<evidence type="ECO:0000256" key="2">
    <source>
        <dbReference type="ARBA" id="ARBA00022448"/>
    </source>
</evidence>
<name>A0ABY0P3V9_9HYPH</name>
<evidence type="ECO:0000256" key="5">
    <source>
        <dbReference type="ARBA" id="ARBA00022840"/>
    </source>
</evidence>
<sequence>MNAPVRPGTLSAGVSSVSLPLSLPEPAIRFERVGKTYPGRRGQQPVGALAGIDLDVPAGTILGVIGRSGAGKSTLIRLVNGLERATEGRILIEGTDVTGLTESGWRQQRRRIGMIFQHFNLLSSRTVFDNVALPLEIAGAGKAEITEKVERLLALVGLSDKSARYPAELSGGQKQRVGIARALATDPKVLLCDEATSALDPETTRSILALLKQVNRELGITILLITHEIPVIKEICDRVAVIEGGQIVEQGETFAVFTNPQHPTTASFVETVTGVELPEHLAHRVRKEARPGDNIVLRITFLGENATAPVISRLSAIVGVDVNILAGRIDAIAGQPFGSLLVSVPSRAPESDAVLGALRSLGLKAEVIGHVS</sequence>
<dbReference type="InterPro" id="IPR041701">
    <property type="entry name" value="MetN_ABC"/>
</dbReference>
<dbReference type="SUPFAM" id="SSF52540">
    <property type="entry name" value="P-loop containing nucleoside triphosphate hydrolases"/>
    <property type="match status" value="1"/>
</dbReference>
<dbReference type="CDD" id="cd03258">
    <property type="entry name" value="ABC_MetN_methionine_transporter"/>
    <property type="match status" value="1"/>
</dbReference>
<keyword evidence="7" id="KW-0029">Amino-acid transport</keyword>
<feature type="domain" description="ABC transporter" evidence="9">
    <location>
        <begin position="28"/>
        <end position="269"/>
    </location>
</feature>
<dbReference type="InterPro" id="IPR017871">
    <property type="entry name" value="ABC_transporter-like_CS"/>
</dbReference>
<evidence type="ECO:0000313" key="11">
    <source>
        <dbReference type="Proteomes" id="UP000199468"/>
    </source>
</evidence>
<evidence type="ECO:0000259" key="9">
    <source>
        <dbReference type="PROSITE" id="PS50893"/>
    </source>
</evidence>
<evidence type="ECO:0000256" key="4">
    <source>
        <dbReference type="ARBA" id="ARBA00022741"/>
    </source>
</evidence>
<keyword evidence="4" id="KW-0547">Nucleotide-binding</keyword>
<dbReference type="Gene3D" id="3.40.50.300">
    <property type="entry name" value="P-loop containing nucleotide triphosphate hydrolases"/>
    <property type="match status" value="1"/>
</dbReference>
<dbReference type="GO" id="GO:0005524">
    <property type="term" value="F:ATP binding"/>
    <property type="evidence" value="ECO:0007669"/>
    <property type="project" value="UniProtKB-KW"/>
</dbReference>
<dbReference type="PANTHER" id="PTHR43166:SF30">
    <property type="entry name" value="METHIONINE IMPORT ATP-BINDING PROTEIN METN"/>
    <property type="match status" value="1"/>
</dbReference>
<dbReference type="Pfam" id="PF09383">
    <property type="entry name" value="NIL"/>
    <property type="match status" value="1"/>
</dbReference>
<evidence type="ECO:0000256" key="1">
    <source>
        <dbReference type="ARBA" id="ARBA00005417"/>
    </source>
</evidence>
<comment type="caution">
    <text evidence="10">The sequence shown here is derived from an EMBL/GenBank/DDBJ whole genome shotgun (WGS) entry which is preliminary data.</text>
</comment>
<dbReference type="InterPro" id="IPR045865">
    <property type="entry name" value="ACT-like_dom_sf"/>
</dbReference>
<dbReference type="PROSITE" id="PS00211">
    <property type="entry name" value="ABC_TRANSPORTER_1"/>
    <property type="match status" value="1"/>
</dbReference>
<evidence type="ECO:0000256" key="7">
    <source>
        <dbReference type="ARBA" id="ARBA00022970"/>
    </source>
</evidence>
<dbReference type="Proteomes" id="UP000199468">
    <property type="component" value="Unassembled WGS sequence"/>
</dbReference>
<organism evidence="10 11">
    <name type="scientific">Bosea robiniae</name>
    <dbReference type="NCBI Taxonomy" id="1036780"/>
    <lineage>
        <taxon>Bacteria</taxon>
        <taxon>Pseudomonadati</taxon>
        <taxon>Pseudomonadota</taxon>
        <taxon>Alphaproteobacteria</taxon>
        <taxon>Hyphomicrobiales</taxon>
        <taxon>Boseaceae</taxon>
        <taxon>Bosea</taxon>
    </lineage>
</organism>
<dbReference type="Gene3D" id="3.30.70.260">
    <property type="match status" value="1"/>
</dbReference>